<evidence type="ECO:0000313" key="2">
    <source>
        <dbReference type="EMBL" id="MEJ6011306.1"/>
    </source>
</evidence>
<dbReference type="Proteomes" id="UP001379235">
    <property type="component" value="Unassembled WGS sequence"/>
</dbReference>
<comment type="caution">
    <text evidence="2">The sequence shown here is derived from an EMBL/GenBank/DDBJ whole genome shotgun (WGS) entry which is preliminary data.</text>
</comment>
<keyword evidence="3" id="KW-1185">Reference proteome</keyword>
<evidence type="ECO:0000256" key="1">
    <source>
        <dbReference type="SAM" id="MobiDB-lite"/>
    </source>
</evidence>
<evidence type="ECO:0000313" key="3">
    <source>
        <dbReference type="Proteomes" id="UP001379235"/>
    </source>
</evidence>
<dbReference type="EMBL" id="JBBHJY010000008">
    <property type="protein sequence ID" value="MEJ6011306.1"/>
    <property type="molecule type" value="Genomic_DNA"/>
</dbReference>
<feature type="region of interest" description="Disordered" evidence="1">
    <location>
        <begin position="75"/>
        <end position="99"/>
    </location>
</feature>
<reference evidence="2 3" key="1">
    <citation type="submission" date="2024-03" db="EMBL/GenBank/DDBJ databases">
        <authorList>
            <person name="Jo J.-H."/>
        </authorList>
    </citation>
    <scope>NUCLEOTIDE SEQUENCE [LARGE SCALE GENOMIC DNA]</scope>
    <source>
        <strain evidence="2 3">AS3R-12</strain>
    </source>
</reference>
<organism evidence="2 3">
    <name type="scientific">Novosphingobium aquae</name>
    <dbReference type="NCBI Taxonomy" id="3133435"/>
    <lineage>
        <taxon>Bacteria</taxon>
        <taxon>Pseudomonadati</taxon>
        <taxon>Pseudomonadota</taxon>
        <taxon>Alphaproteobacteria</taxon>
        <taxon>Sphingomonadales</taxon>
        <taxon>Sphingomonadaceae</taxon>
        <taxon>Novosphingobium</taxon>
    </lineage>
</organism>
<accession>A0ABU8SBG6</accession>
<gene>
    <name evidence="2" type="ORF">WG900_15395</name>
</gene>
<name>A0ABU8SBG6_9SPHN</name>
<sequence length="99" mass="10920">MSRKPDTPQISDWMSLAGQSWMLWGEAASVIWLRSLKLAGGGASARSEAVRMVSEKVASQVEIGMAMMTNPMQGPEAAARASLQHYRSKVRSNRRRLSK</sequence>
<proteinExistence type="predicted"/>
<evidence type="ECO:0008006" key="4">
    <source>
        <dbReference type="Google" id="ProtNLM"/>
    </source>
</evidence>
<protein>
    <recommendedName>
        <fullName evidence="4">Antifreeze protein</fullName>
    </recommendedName>
</protein>
<dbReference type="RefSeq" id="WP_339968401.1">
    <property type="nucleotide sequence ID" value="NZ_JBBHJY010000008.1"/>
</dbReference>
<feature type="compositionally biased region" description="Basic residues" evidence="1">
    <location>
        <begin position="86"/>
        <end position="99"/>
    </location>
</feature>